<name>A0AAD6UIY2_9AGAR</name>
<comment type="caution">
    <text evidence="2">The sequence shown here is derived from an EMBL/GenBank/DDBJ whole genome shotgun (WGS) entry which is preliminary data.</text>
</comment>
<feature type="compositionally biased region" description="Basic residues" evidence="1">
    <location>
        <begin position="121"/>
        <end position="130"/>
    </location>
</feature>
<accession>A0AAD6UIY2</accession>
<evidence type="ECO:0000256" key="1">
    <source>
        <dbReference type="SAM" id="MobiDB-lite"/>
    </source>
</evidence>
<feature type="compositionally biased region" description="Basic residues" evidence="1">
    <location>
        <begin position="149"/>
        <end position="163"/>
    </location>
</feature>
<evidence type="ECO:0000313" key="3">
    <source>
        <dbReference type="Proteomes" id="UP001222325"/>
    </source>
</evidence>
<reference evidence="2" key="1">
    <citation type="submission" date="2023-03" db="EMBL/GenBank/DDBJ databases">
        <title>Massive genome expansion in bonnet fungi (Mycena s.s.) driven by repeated elements and novel gene families across ecological guilds.</title>
        <authorList>
            <consortium name="Lawrence Berkeley National Laboratory"/>
            <person name="Harder C.B."/>
            <person name="Miyauchi S."/>
            <person name="Viragh M."/>
            <person name="Kuo A."/>
            <person name="Thoen E."/>
            <person name="Andreopoulos B."/>
            <person name="Lu D."/>
            <person name="Skrede I."/>
            <person name="Drula E."/>
            <person name="Henrissat B."/>
            <person name="Morin E."/>
            <person name="Kohler A."/>
            <person name="Barry K."/>
            <person name="LaButti K."/>
            <person name="Morin E."/>
            <person name="Salamov A."/>
            <person name="Lipzen A."/>
            <person name="Mereny Z."/>
            <person name="Hegedus B."/>
            <person name="Baldrian P."/>
            <person name="Stursova M."/>
            <person name="Weitz H."/>
            <person name="Taylor A."/>
            <person name="Grigoriev I.V."/>
            <person name="Nagy L.G."/>
            <person name="Martin F."/>
            <person name="Kauserud H."/>
        </authorList>
    </citation>
    <scope>NUCLEOTIDE SEQUENCE</scope>
    <source>
        <strain evidence="2">CBHHK173m</strain>
    </source>
</reference>
<evidence type="ECO:0000313" key="2">
    <source>
        <dbReference type="EMBL" id="KAJ7104089.1"/>
    </source>
</evidence>
<gene>
    <name evidence="2" type="ORF">B0H15DRAFT_808410</name>
</gene>
<protein>
    <submittedName>
        <fullName evidence="2">Uncharacterized protein</fullName>
    </submittedName>
</protein>
<dbReference type="EMBL" id="JARJCN010000001">
    <property type="protein sequence ID" value="KAJ7104089.1"/>
    <property type="molecule type" value="Genomic_DNA"/>
</dbReference>
<feature type="region of interest" description="Disordered" evidence="1">
    <location>
        <begin position="112"/>
        <end position="173"/>
    </location>
</feature>
<dbReference type="AlphaFoldDB" id="A0AAD6UIY2"/>
<organism evidence="2 3">
    <name type="scientific">Mycena belliarum</name>
    <dbReference type="NCBI Taxonomy" id="1033014"/>
    <lineage>
        <taxon>Eukaryota</taxon>
        <taxon>Fungi</taxon>
        <taxon>Dikarya</taxon>
        <taxon>Basidiomycota</taxon>
        <taxon>Agaricomycotina</taxon>
        <taxon>Agaricomycetes</taxon>
        <taxon>Agaricomycetidae</taxon>
        <taxon>Agaricales</taxon>
        <taxon>Marasmiineae</taxon>
        <taxon>Mycenaceae</taxon>
        <taxon>Mycena</taxon>
    </lineage>
</organism>
<dbReference type="Proteomes" id="UP001222325">
    <property type="component" value="Unassembled WGS sequence"/>
</dbReference>
<feature type="region of interest" description="Disordered" evidence="1">
    <location>
        <begin position="52"/>
        <end position="71"/>
    </location>
</feature>
<keyword evidence="3" id="KW-1185">Reference proteome</keyword>
<proteinExistence type="predicted"/>
<feature type="region of interest" description="Disordered" evidence="1">
    <location>
        <begin position="187"/>
        <end position="220"/>
    </location>
</feature>
<sequence>MMNPSAHLQCFLFCFRGQYIRARDCCCTHHVVPSGIARSLSPSLRASQAARAAVKRRSRPSSHASRLAGTHRGPANRAVGLCVDLLCTLYARADPAFASERLRAAGARQRWCTPPLSAPSRTRRRSRSRARVLATCSVDANAVAEHARRPSRMTRHRRTPQAHRNRENDSPLLTRTPPCRWVCDPMRSSNSLPRSLPRRNTSHGAGAPSTHGKSPAQCAGIRPRCRLASVFGAPRRRRSHALLRRGSS</sequence>